<dbReference type="RefSeq" id="XP_008075299.1">
    <property type="nucleotide sequence ID" value="XM_008077108.1"/>
</dbReference>
<dbReference type="EMBL" id="GL877456">
    <property type="protein sequence ID" value="ELA46208.2"/>
    <property type="molecule type" value="Genomic_DNA"/>
</dbReference>
<dbReference type="OrthoDB" id="10360277at2759"/>
<evidence type="ECO:0000313" key="1">
    <source>
        <dbReference type="EMBL" id="ELA46208.2"/>
    </source>
</evidence>
<organism evidence="1 2">
    <name type="scientific">Vavraia culicis (isolate floridensis)</name>
    <name type="common">Microsporidian parasite</name>
    <dbReference type="NCBI Taxonomy" id="948595"/>
    <lineage>
        <taxon>Eukaryota</taxon>
        <taxon>Fungi</taxon>
        <taxon>Fungi incertae sedis</taxon>
        <taxon>Microsporidia</taxon>
        <taxon>Pleistophoridae</taxon>
        <taxon>Vavraia</taxon>
    </lineage>
</organism>
<dbReference type="InParanoid" id="L2GSD4"/>
<dbReference type="OMA" id="YEEMAHC"/>
<evidence type="ECO:0000313" key="2">
    <source>
        <dbReference type="Proteomes" id="UP000011081"/>
    </source>
</evidence>
<dbReference type="HOGENOM" id="CLU_1289754_0_0_1"/>
<gene>
    <name evidence="1" type="ORF">VCUG_02289</name>
</gene>
<dbReference type="Proteomes" id="UP000011081">
    <property type="component" value="Unassembled WGS sequence"/>
</dbReference>
<protein>
    <submittedName>
        <fullName evidence="1">Uncharacterized protein</fullName>
    </submittedName>
</protein>
<name>L2GSD4_VAVCU</name>
<dbReference type="VEuPathDB" id="MicrosporidiaDB:VCUG_02289"/>
<keyword evidence="2" id="KW-1185">Reference proteome</keyword>
<reference evidence="2" key="1">
    <citation type="submission" date="2011-03" db="EMBL/GenBank/DDBJ databases">
        <title>The genome sequence of Vavraia culicis strain floridensis.</title>
        <authorList>
            <consortium name="The Broad Institute Genome Sequencing Platform"/>
            <person name="Cuomo C."/>
            <person name="Becnel J."/>
            <person name="Sanscrainte N."/>
            <person name="Young S.K."/>
            <person name="Zeng Q."/>
            <person name="Gargeya S."/>
            <person name="Fitzgerald M."/>
            <person name="Haas B."/>
            <person name="Abouelleil A."/>
            <person name="Alvarado L."/>
            <person name="Arachchi H.M."/>
            <person name="Berlin A."/>
            <person name="Chapman S.B."/>
            <person name="Gearin G."/>
            <person name="Goldberg J."/>
            <person name="Griggs A."/>
            <person name="Gujja S."/>
            <person name="Hansen M."/>
            <person name="Heiman D."/>
            <person name="Howarth C."/>
            <person name="Larimer J."/>
            <person name="Lui A."/>
            <person name="MacDonald P.J.P."/>
            <person name="McCowen C."/>
            <person name="Montmayeur A."/>
            <person name="Murphy C."/>
            <person name="Neiman D."/>
            <person name="Pearson M."/>
            <person name="Priest M."/>
            <person name="Roberts A."/>
            <person name="Saif S."/>
            <person name="Shea T."/>
            <person name="Sisk P."/>
            <person name="Stolte C."/>
            <person name="Sykes S."/>
            <person name="Wortman J."/>
            <person name="Nusbaum C."/>
            <person name="Birren B."/>
        </authorList>
    </citation>
    <scope>NUCLEOTIDE SEQUENCE [LARGE SCALE GENOMIC DNA]</scope>
    <source>
        <strain evidence="2">floridensis</strain>
    </source>
</reference>
<sequence>MQLSTPSLPSRTTLRSPLPSTAHKIFLRFTAPVMNDQPLPTVPINTIHTPSPDRIDAILTILNSSSTPDKYQVIPILPHLLPIHVPALVYSVYTMPCYTTCTDYILKMIDQLDASMLLHIFRYVDSAEIESRFADKFYFLMLAVYERLRVNAEHECVLFELRNVQIKNYVLRRYVERAFNFMLVVDDMLSAPLGTLRVYEEMAHCFEGVSDELKEWLFARGSERGVKHENRRTVYHVYGRIRNSK</sequence>
<dbReference type="AlphaFoldDB" id="L2GSD4"/>
<dbReference type="GeneID" id="19880153"/>
<accession>L2GSD4</accession>
<proteinExistence type="predicted"/>